<evidence type="ECO:0000256" key="1">
    <source>
        <dbReference type="SAM" id="MobiDB-lite"/>
    </source>
</evidence>
<proteinExistence type="predicted"/>
<dbReference type="RefSeq" id="XP_034240799.1">
    <property type="nucleotide sequence ID" value="XM_034384908.1"/>
</dbReference>
<keyword evidence="3" id="KW-1185">Reference proteome</keyword>
<dbReference type="InParanoid" id="A0A6P8ZML2"/>
<protein>
    <submittedName>
        <fullName evidence="4">Uncharacterized protein LOC117645028</fullName>
    </submittedName>
</protein>
<accession>A0A6P8ZML2</accession>
<organism evidence="4">
    <name type="scientific">Thrips palmi</name>
    <name type="common">Melon thrips</name>
    <dbReference type="NCBI Taxonomy" id="161013"/>
    <lineage>
        <taxon>Eukaryota</taxon>
        <taxon>Metazoa</taxon>
        <taxon>Ecdysozoa</taxon>
        <taxon>Arthropoda</taxon>
        <taxon>Hexapoda</taxon>
        <taxon>Insecta</taxon>
        <taxon>Pterygota</taxon>
        <taxon>Neoptera</taxon>
        <taxon>Paraneoptera</taxon>
        <taxon>Thysanoptera</taxon>
        <taxon>Terebrantia</taxon>
        <taxon>Thripoidea</taxon>
        <taxon>Thripidae</taxon>
        <taxon>Thrips</taxon>
    </lineage>
</organism>
<gene>
    <name evidence="4" type="primary">LOC117645028</name>
</gene>
<feature type="region of interest" description="Disordered" evidence="1">
    <location>
        <begin position="265"/>
        <end position="301"/>
    </location>
</feature>
<reference evidence="4" key="1">
    <citation type="submission" date="2025-08" db="UniProtKB">
        <authorList>
            <consortium name="RefSeq"/>
        </authorList>
    </citation>
    <scope>IDENTIFICATION</scope>
    <source>
        <tissue evidence="4">Total insect</tissue>
    </source>
</reference>
<sequence length="347" mass="37197">MPPVTVLLLVLAARGVVGILTDGGLLLGDQLGDALGAGDVGGARCARRVQRELDSMRRSASSRSGHANQAGSQATIDLAGYALHQPLRSAPYDMYVTGMRVRVPGQTGWVRVERCQFDAHNHSLDTRLLFRDLTVTGHVKLYEDAVRLVPAGACTMTLRLRRAGLGFTAVPALPAVPALSAAPGRHPALPLPVVAMGRRQGLAMAAPAPLEVRTDARFVDPDFVSVYAHGCPSPGVAGPGQPGLPPHIEHRSDDVLDLPEEPSQHLYQDNSTGRALQPHRDRAARAQSRIQDDGDGEVGRADLSGEMEDVFLRGIRTLLARYMERRLQPALRDAVLAGMGYSVSYGR</sequence>
<dbReference type="AlphaFoldDB" id="A0A6P8ZML2"/>
<evidence type="ECO:0000313" key="4">
    <source>
        <dbReference type="RefSeq" id="XP_034240799.1"/>
    </source>
</evidence>
<dbReference type="GeneID" id="117645028"/>
<feature type="compositionally biased region" description="Polar residues" evidence="1">
    <location>
        <begin position="265"/>
        <end position="274"/>
    </location>
</feature>
<dbReference type="OrthoDB" id="6610013at2759"/>
<feature type="chain" id="PRO_5027775976" evidence="2">
    <location>
        <begin position="19"/>
        <end position="347"/>
    </location>
</feature>
<evidence type="ECO:0000256" key="2">
    <source>
        <dbReference type="SAM" id="SignalP"/>
    </source>
</evidence>
<name>A0A6P8ZML2_THRPL</name>
<keyword evidence="2" id="KW-0732">Signal</keyword>
<feature type="signal peptide" evidence="2">
    <location>
        <begin position="1"/>
        <end position="18"/>
    </location>
</feature>
<dbReference type="KEGG" id="tpal:117645028"/>
<evidence type="ECO:0000313" key="3">
    <source>
        <dbReference type="Proteomes" id="UP000515158"/>
    </source>
</evidence>
<dbReference type="Proteomes" id="UP000515158">
    <property type="component" value="Unplaced"/>
</dbReference>